<evidence type="ECO:0000313" key="1">
    <source>
        <dbReference type="EMBL" id="OKH30840.1"/>
    </source>
</evidence>
<sequence>MKKTSENFVFTVSLGTEAHRLAEQFRRYQKNAQKGKQVYLNTLAIYAVNFYLRCLGIATDWQGCDSYDPIMQTMMDVADLQVEDLGKLECRSLLPNAEFVKIPPEVWSERIGYLVVEMNESLREAKLLGFVETVDTEELAIIKLRSLSEFPEYINQLRQPKTTNLRQWLDNIFTTGWQAVEDLISPQTTELAFNFRNQNGVRRAKVLDLESAGERVTLCIGIKPIDVGEMNIFVEVYPNNEQMYLPQNLQLMVLNSAAETVMEAVAKTTQNIQLEFSGELDERFSIKLALGDFSVTETFVI</sequence>
<dbReference type="AlphaFoldDB" id="A0A1U7I3X3"/>
<proteinExistence type="predicted"/>
<reference evidence="1 2" key="1">
    <citation type="submission" date="2016-11" db="EMBL/GenBank/DDBJ databases">
        <title>Draft Genome Sequences of Nine Cyanobacterial Strains from Diverse Habitats.</title>
        <authorList>
            <person name="Zhu T."/>
            <person name="Hou S."/>
            <person name="Lu X."/>
            <person name="Hess W.R."/>
        </authorList>
    </citation>
    <scope>NUCLEOTIDE SEQUENCE [LARGE SCALE GENOMIC DNA]</scope>
    <source>
        <strain evidence="1 2">IAM M-71</strain>
    </source>
</reference>
<name>A0A1U7I3X3_9CYAN</name>
<comment type="caution">
    <text evidence="1">The sequence shown here is derived from an EMBL/GenBank/DDBJ whole genome shotgun (WGS) entry which is preliminary data.</text>
</comment>
<dbReference type="InterPro" id="IPR014951">
    <property type="entry name" value="DUF1822"/>
</dbReference>
<dbReference type="Proteomes" id="UP000185860">
    <property type="component" value="Unassembled WGS sequence"/>
</dbReference>
<accession>A0A1U7I3X3</accession>
<gene>
    <name evidence="1" type="ORF">NIES2119_30160</name>
</gene>
<protein>
    <recommendedName>
        <fullName evidence="3">DUF1822 domain-containing protein</fullName>
    </recommendedName>
</protein>
<dbReference type="RefSeq" id="WP_073597186.1">
    <property type="nucleotide sequence ID" value="NZ_MRCE01000058.1"/>
</dbReference>
<organism evidence="1 2">
    <name type="scientific">[Phormidium ambiguum] IAM M-71</name>
    <dbReference type="NCBI Taxonomy" id="454136"/>
    <lineage>
        <taxon>Bacteria</taxon>
        <taxon>Bacillati</taxon>
        <taxon>Cyanobacteriota</taxon>
        <taxon>Cyanophyceae</taxon>
        <taxon>Oscillatoriophycideae</taxon>
        <taxon>Aerosakkonematales</taxon>
        <taxon>Aerosakkonemataceae</taxon>
        <taxon>Floridanema</taxon>
    </lineage>
</organism>
<dbReference type="STRING" id="454136.NIES2119_30160"/>
<dbReference type="EMBL" id="MRCE01000058">
    <property type="protein sequence ID" value="OKH30840.1"/>
    <property type="molecule type" value="Genomic_DNA"/>
</dbReference>
<dbReference type="Pfam" id="PF08852">
    <property type="entry name" value="DUF1822"/>
    <property type="match status" value="1"/>
</dbReference>
<evidence type="ECO:0008006" key="3">
    <source>
        <dbReference type="Google" id="ProtNLM"/>
    </source>
</evidence>
<dbReference type="OrthoDB" id="512705at2"/>
<evidence type="ECO:0000313" key="2">
    <source>
        <dbReference type="Proteomes" id="UP000185860"/>
    </source>
</evidence>